<evidence type="ECO:0000313" key="1">
    <source>
        <dbReference type="EMBL" id="OXU21033.1"/>
    </source>
</evidence>
<gene>
    <name evidence="1" type="ORF">TSAR_003459</name>
</gene>
<dbReference type="Proteomes" id="UP000215335">
    <property type="component" value="Unassembled WGS sequence"/>
</dbReference>
<comment type="caution">
    <text evidence="1">The sequence shown here is derived from an EMBL/GenBank/DDBJ whole genome shotgun (WGS) entry which is preliminary data.</text>
</comment>
<sequence length="188" mass="21182">ALYSIPTYSDPQYFFSQENRARKFALSNPWSITKRFYDRRFAQSLDAINFYYNESFEHSIPAHFARKFSIESLVTIVPKVPRGAAGLGNITPLRHSIPKPAVTPIRVISSPILHCEVRTFPSMLSIWMTNSIANSGDDTPAILSAVFVITGLRKKRRMKLLVPNSFTGFVDLGLRLYSFAGSEGSLKF</sequence>
<protein>
    <submittedName>
        <fullName evidence="1">Uncharacterized protein</fullName>
    </submittedName>
</protein>
<keyword evidence="2" id="KW-1185">Reference proteome</keyword>
<evidence type="ECO:0000313" key="2">
    <source>
        <dbReference type="Proteomes" id="UP000215335"/>
    </source>
</evidence>
<reference evidence="1 2" key="1">
    <citation type="journal article" date="2017" name="Curr. Biol.">
        <title>The Evolution of Venom by Co-option of Single-Copy Genes.</title>
        <authorList>
            <person name="Martinson E.O."/>
            <person name="Mrinalini"/>
            <person name="Kelkar Y.D."/>
            <person name="Chang C.H."/>
            <person name="Werren J.H."/>
        </authorList>
    </citation>
    <scope>NUCLEOTIDE SEQUENCE [LARGE SCALE GENOMIC DNA]</scope>
    <source>
        <strain evidence="1 2">Alberta</strain>
        <tissue evidence="1">Whole body</tissue>
    </source>
</reference>
<dbReference type="EMBL" id="NNAY01002565">
    <property type="protein sequence ID" value="OXU21033.1"/>
    <property type="molecule type" value="Genomic_DNA"/>
</dbReference>
<accession>A0A232ERM8</accession>
<proteinExistence type="predicted"/>
<organism evidence="1 2">
    <name type="scientific">Trichomalopsis sarcophagae</name>
    <dbReference type="NCBI Taxonomy" id="543379"/>
    <lineage>
        <taxon>Eukaryota</taxon>
        <taxon>Metazoa</taxon>
        <taxon>Ecdysozoa</taxon>
        <taxon>Arthropoda</taxon>
        <taxon>Hexapoda</taxon>
        <taxon>Insecta</taxon>
        <taxon>Pterygota</taxon>
        <taxon>Neoptera</taxon>
        <taxon>Endopterygota</taxon>
        <taxon>Hymenoptera</taxon>
        <taxon>Apocrita</taxon>
        <taxon>Proctotrupomorpha</taxon>
        <taxon>Chalcidoidea</taxon>
        <taxon>Pteromalidae</taxon>
        <taxon>Pteromalinae</taxon>
        <taxon>Trichomalopsis</taxon>
    </lineage>
</organism>
<name>A0A232ERM8_9HYME</name>
<dbReference type="AlphaFoldDB" id="A0A232ERM8"/>
<feature type="non-terminal residue" evidence="1">
    <location>
        <position position="1"/>
    </location>
</feature>